<name>A0A316TTF6_9BACT</name>
<dbReference type="SMART" id="SM00028">
    <property type="entry name" value="TPR"/>
    <property type="match status" value="2"/>
</dbReference>
<dbReference type="RefSeq" id="WP_109646487.1">
    <property type="nucleotide sequence ID" value="NZ_QGGB01000005.1"/>
</dbReference>
<dbReference type="PROSITE" id="PS50005">
    <property type="entry name" value="TPR"/>
    <property type="match status" value="1"/>
</dbReference>
<dbReference type="SUPFAM" id="SSF48452">
    <property type="entry name" value="TPR-like"/>
    <property type="match status" value="2"/>
</dbReference>
<reference evidence="3 4" key="1">
    <citation type="submission" date="2018-05" db="EMBL/GenBank/DDBJ databases">
        <title>Rhodohalobacter halophilus gen. nov., sp. nov., a moderately halophilic member of the family Balneolaceae.</title>
        <authorList>
            <person name="Liu Z.-W."/>
        </authorList>
    </citation>
    <scope>NUCLEOTIDE SEQUENCE [LARGE SCALE GENOMIC DNA]</scope>
    <source>
        <strain evidence="3 4">8A47</strain>
    </source>
</reference>
<protein>
    <submittedName>
        <fullName evidence="3">Uncharacterized protein</fullName>
    </submittedName>
</protein>
<comment type="caution">
    <text evidence="3">The sequence shown here is derived from an EMBL/GenBank/DDBJ whole genome shotgun (WGS) entry which is preliminary data.</text>
</comment>
<feature type="signal peptide" evidence="2">
    <location>
        <begin position="1"/>
        <end position="24"/>
    </location>
</feature>
<dbReference type="Proteomes" id="UP000245533">
    <property type="component" value="Unassembled WGS sequence"/>
</dbReference>
<dbReference type="Pfam" id="PF14559">
    <property type="entry name" value="TPR_19"/>
    <property type="match status" value="1"/>
</dbReference>
<sequence length="645" mass="74838">MKTLTPKTALAVVLLLLTATGLQARQDTGSDFQQANRLMQQENYDEALPIMRSLHQSNPDAFIFFDRYIECLVALNRLDEAEETARGQLENDRLRLQPSLRLAEILHMKGEKEESFSIWNRVLEENPKDIQTYYSVASSMKNRREYGSAAETYLAAREEMQNPTLFLNELANSYMQAGRFEEAVKEFFRLVIENPDQIAMVQQRFLRSRDQSLYQIAAMELEDMLLEADITTTSYSQLYQLLTWFLLETSEYERALNFARYYEEQTSYTIYSLMSLGHQLKSAGQYEYAAEAYTYYAENDTGINRFRSMEELAFTYYQWSRDLRQNNTAVAQMVEERTMRAYQTAAALIEDAPNYDRADRVFALLIDISLDQFKDQSLASEWYNRMTGVVEPDDDYAYYAEGRIALFEKDYIKARQALTRADRNTESSDLSERARYYLGLADFFAGDFEFAEIQLRTLERRYTSFYANDAVKLRMWIKNGIRADSTGSLLASLGKSMHAFHSGEYKEGLSVIEPVLAVPGNPLADDLVAELSTLLPAEYDPLTLLLLERQIESRPYSPLLEKMMWDRALIAEQLLDRLIAESIPEPPFLYDFMQTSYRDRLNRISSQLTPQYVANLYEELVIRYPDGLYSSYAREKLQTFESIAL</sequence>
<keyword evidence="2" id="KW-0732">Signal</keyword>
<gene>
    <name evidence="3" type="ORF">DDZ15_07700</name>
</gene>
<dbReference type="InterPro" id="IPR019734">
    <property type="entry name" value="TPR_rpt"/>
</dbReference>
<dbReference type="Gene3D" id="1.25.40.10">
    <property type="entry name" value="Tetratricopeptide repeat domain"/>
    <property type="match status" value="3"/>
</dbReference>
<evidence type="ECO:0000313" key="4">
    <source>
        <dbReference type="Proteomes" id="UP000245533"/>
    </source>
</evidence>
<keyword evidence="4" id="KW-1185">Reference proteome</keyword>
<dbReference type="Pfam" id="PF13432">
    <property type="entry name" value="TPR_16"/>
    <property type="match status" value="1"/>
</dbReference>
<dbReference type="EMBL" id="QGGB01000005">
    <property type="protein sequence ID" value="PWN07138.1"/>
    <property type="molecule type" value="Genomic_DNA"/>
</dbReference>
<proteinExistence type="predicted"/>
<dbReference type="InterPro" id="IPR011990">
    <property type="entry name" value="TPR-like_helical_dom_sf"/>
</dbReference>
<feature type="repeat" description="TPR" evidence="1">
    <location>
        <begin position="164"/>
        <end position="197"/>
    </location>
</feature>
<organism evidence="3 4">
    <name type="scientific">Rhodohalobacter mucosus</name>
    <dbReference type="NCBI Taxonomy" id="2079485"/>
    <lineage>
        <taxon>Bacteria</taxon>
        <taxon>Pseudomonadati</taxon>
        <taxon>Balneolota</taxon>
        <taxon>Balneolia</taxon>
        <taxon>Balneolales</taxon>
        <taxon>Balneolaceae</taxon>
        <taxon>Rhodohalobacter</taxon>
    </lineage>
</organism>
<feature type="chain" id="PRO_5016348100" evidence="2">
    <location>
        <begin position="25"/>
        <end position="645"/>
    </location>
</feature>
<dbReference type="OrthoDB" id="9763354at2"/>
<dbReference type="AlphaFoldDB" id="A0A316TTF6"/>
<keyword evidence="1" id="KW-0802">TPR repeat</keyword>
<evidence type="ECO:0000313" key="3">
    <source>
        <dbReference type="EMBL" id="PWN07138.1"/>
    </source>
</evidence>
<evidence type="ECO:0000256" key="1">
    <source>
        <dbReference type="PROSITE-ProRule" id="PRU00339"/>
    </source>
</evidence>
<accession>A0A316TTF6</accession>
<evidence type="ECO:0000256" key="2">
    <source>
        <dbReference type="SAM" id="SignalP"/>
    </source>
</evidence>